<evidence type="ECO:0000256" key="4">
    <source>
        <dbReference type="HAMAP-Rule" id="MF_00198"/>
    </source>
</evidence>
<feature type="transmembrane region" description="Helical" evidence="4">
    <location>
        <begin position="79"/>
        <end position="103"/>
    </location>
</feature>
<dbReference type="InterPro" id="IPR029063">
    <property type="entry name" value="SAM-dependent_MTases_sf"/>
</dbReference>
<feature type="transmembrane region" description="Helical" evidence="4">
    <location>
        <begin position="201"/>
        <end position="220"/>
    </location>
</feature>
<dbReference type="PANTHER" id="PTHR43317:SF1">
    <property type="entry name" value="THERMOSPERMINE SYNTHASE ACAULIS5"/>
    <property type="match status" value="1"/>
</dbReference>
<comment type="caution">
    <text evidence="7">The sequence shown here is derived from an EMBL/GenBank/DDBJ whole genome shotgun (WGS) entry which is preliminary data.</text>
</comment>
<feature type="binding site" evidence="4">
    <location>
        <begin position="392"/>
        <end position="393"/>
    </location>
    <ligand>
        <name>S-methyl-5'-thioadenosine</name>
        <dbReference type="ChEBI" id="CHEBI:17509"/>
    </ligand>
</feature>
<evidence type="ECO:0000256" key="5">
    <source>
        <dbReference type="PROSITE-ProRule" id="PRU00354"/>
    </source>
</evidence>
<comment type="similarity">
    <text evidence="1 4">Belongs to the spermidine/spermine synthase family.</text>
</comment>
<dbReference type="Proteomes" id="UP001594351">
    <property type="component" value="Unassembled WGS sequence"/>
</dbReference>
<feature type="transmembrane region" description="Helical" evidence="4">
    <location>
        <begin position="51"/>
        <end position="72"/>
    </location>
</feature>
<dbReference type="InterPro" id="IPR030374">
    <property type="entry name" value="PABS"/>
</dbReference>
<evidence type="ECO:0000256" key="3">
    <source>
        <dbReference type="ARBA" id="ARBA00023115"/>
    </source>
</evidence>
<feature type="binding site" evidence="4">
    <location>
        <position position="247"/>
    </location>
    <ligand>
        <name>S-methyl-5'-thioadenosine</name>
        <dbReference type="ChEBI" id="CHEBI:17509"/>
    </ligand>
</feature>
<gene>
    <name evidence="4" type="primary">speE</name>
    <name evidence="7" type="ORF">ACFL27_10920</name>
</gene>
<dbReference type="HAMAP" id="MF_00198">
    <property type="entry name" value="Spermidine_synth"/>
    <property type="match status" value="1"/>
</dbReference>
<dbReference type="NCBIfam" id="NF002956">
    <property type="entry name" value="PRK03612.1"/>
    <property type="match status" value="1"/>
</dbReference>
<feature type="domain" description="PABS" evidence="6">
    <location>
        <begin position="217"/>
        <end position="489"/>
    </location>
</feature>
<dbReference type="SUPFAM" id="SSF53335">
    <property type="entry name" value="S-adenosyl-L-methionine-dependent methyltransferases"/>
    <property type="match status" value="1"/>
</dbReference>
<dbReference type="EMBL" id="JBHPBY010000117">
    <property type="protein sequence ID" value="MFC1850693.1"/>
    <property type="molecule type" value="Genomic_DNA"/>
</dbReference>
<keyword evidence="8" id="KW-1185">Reference proteome</keyword>
<keyword evidence="4" id="KW-0472">Membrane</keyword>
<dbReference type="InterPro" id="IPR036259">
    <property type="entry name" value="MFS_trans_sf"/>
</dbReference>
<comment type="subcellular location">
    <subcellularLocation>
        <location evidence="4">Cell membrane</location>
        <topology evidence="4">Multi-pass membrane protein</topology>
    </subcellularLocation>
</comment>
<dbReference type="Pfam" id="PF01564">
    <property type="entry name" value="Spermine_synth"/>
    <property type="match status" value="2"/>
</dbReference>
<proteinExistence type="inferred from homology"/>
<feature type="binding site" evidence="4">
    <location>
        <position position="301"/>
    </location>
    <ligand>
        <name>spermidine</name>
        <dbReference type="ChEBI" id="CHEBI:57834"/>
    </ligand>
</feature>
<accession>A0ABV6YX86</accession>
<feature type="active site" description="Proton acceptor" evidence="4 5">
    <location>
        <position position="410"/>
    </location>
</feature>
<evidence type="ECO:0000259" key="6">
    <source>
        <dbReference type="PROSITE" id="PS51006"/>
    </source>
</evidence>
<evidence type="ECO:0000256" key="2">
    <source>
        <dbReference type="ARBA" id="ARBA00022679"/>
    </source>
</evidence>
<feature type="transmembrane region" description="Helical" evidence="4">
    <location>
        <begin position="12"/>
        <end position="31"/>
    </location>
</feature>
<dbReference type="PROSITE" id="PS01330">
    <property type="entry name" value="PABS_1"/>
    <property type="match status" value="1"/>
</dbReference>
<feature type="binding site" evidence="4">
    <location>
        <position position="321"/>
    </location>
    <ligand>
        <name>S-methyl-5'-thioadenosine</name>
        <dbReference type="ChEBI" id="CHEBI:17509"/>
    </ligand>
</feature>
<organism evidence="7 8">
    <name type="scientific">candidate division CSSED10-310 bacterium</name>
    <dbReference type="NCBI Taxonomy" id="2855610"/>
    <lineage>
        <taxon>Bacteria</taxon>
        <taxon>Bacteria division CSSED10-310</taxon>
    </lineage>
</organism>
<keyword evidence="4" id="KW-1133">Transmembrane helix</keyword>
<evidence type="ECO:0000256" key="1">
    <source>
        <dbReference type="ARBA" id="ARBA00007867"/>
    </source>
</evidence>
<name>A0ABV6YX86_UNCC1</name>
<dbReference type="GO" id="GO:0004766">
    <property type="term" value="F:spermidine synthase activity"/>
    <property type="evidence" value="ECO:0007669"/>
    <property type="project" value="UniProtKB-EC"/>
</dbReference>
<reference evidence="7 8" key="1">
    <citation type="submission" date="2024-09" db="EMBL/GenBank/DDBJ databases">
        <title>Laminarin stimulates single cell rates of sulfate reduction while oxygen inhibits transcriptomic activity in coastal marine sediment.</title>
        <authorList>
            <person name="Lindsay M."/>
            <person name="Orcutt B."/>
            <person name="Emerson D."/>
            <person name="Stepanauskas R."/>
            <person name="D'Angelo T."/>
        </authorList>
    </citation>
    <scope>NUCLEOTIDE SEQUENCE [LARGE SCALE GENOMIC DNA]</scope>
    <source>
        <strain evidence="7">SAG AM-311-K15</strain>
    </source>
</reference>
<dbReference type="Gene3D" id="3.40.50.150">
    <property type="entry name" value="Vaccinia Virus protein VP39"/>
    <property type="match status" value="1"/>
</dbReference>
<comment type="caution">
    <text evidence="4">Lacks conserved residue(s) required for the propagation of feature annotation.</text>
</comment>
<dbReference type="EC" id="2.5.1.16" evidence="4"/>
<feature type="binding site" evidence="4">
    <location>
        <position position="277"/>
    </location>
    <ligand>
        <name>spermidine</name>
        <dbReference type="ChEBI" id="CHEBI:57834"/>
    </ligand>
</feature>
<dbReference type="PANTHER" id="PTHR43317">
    <property type="entry name" value="THERMOSPERMINE SYNTHASE ACAULIS5"/>
    <property type="match status" value="1"/>
</dbReference>
<feature type="transmembrane region" description="Helical" evidence="4">
    <location>
        <begin position="109"/>
        <end position="130"/>
    </location>
</feature>
<keyword evidence="2 4" id="KW-0808">Transferase</keyword>
<comment type="catalytic activity">
    <reaction evidence="4">
        <text>S-adenosyl 3-(methylsulfanyl)propylamine + putrescine = S-methyl-5'-thioadenosine + spermidine + H(+)</text>
        <dbReference type="Rhea" id="RHEA:12721"/>
        <dbReference type="ChEBI" id="CHEBI:15378"/>
        <dbReference type="ChEBI" id="CHEBI:17509"/>
        <dbReference type="ChEBI" id="CHEBI:57443"/>
        <dbReference type="ChEBI" id="CHEBI:57834"/>
        <dbReference type="ChEBI" id="CHEBI:326268"/>
        <dbReference type="EC" id="2.5.1.16"/>
    </reaction>
</comment>
<keyword evidence="4" id="KW-0812">Transmembrane</keyword>
<evidence type="ECO:0000313" key="8">
    <source>
        <dbReference type="Proteomes" id="UP001594351"/>
    </source>
</evidence>
<protein>
    <recommendedName>
        <fullName evidence="4">Polyamine aminopropyltransferase</fullName>
    </recommendedName>
    <alternativeName>
        <fullName evidence="4">Putrescine aminopropyltransferase</fullName>
        <shortName evidence="4">PAPT</shortName>
    </alternativeName>
    <alternativeName>
        <fullName evidence="4">Spermidine synthase</fullName>
        <shortName evidence="4">SPDS</shortName>
        <shortName evidence="4">SPDSY</shortName>
        <ecNumber evidence="4">2.5.1.16</ecNumber>
    </alternativeName>
</protein>
<dbReference type="PROSITE" id="PS51006">
    <property type="entry name" value="PABS_2"/>
    <property type="match status" value="1"/>
</dbReference>
<feature type="transmembrane region" description="Helical" evidence="4">
    <location>
        <begin position="142"/>
        <end position="167"/>
    </location>
</feature>
<comment type="pathway">
    <text evidence="4">Amine and polyamine biosynthesis; spermidine biosynthesis; spermidine from putrescine: step 1/1.</text>
</comment>
<keyword evidence="4" id="KW-0745">Spermidine biosynthesis</keyword>
<comment type="subunit">
    <text evidence="4">Homodimer or homotetramer.</text>
</comment>
<feature type="transmembrane region" description="Helical" evidence="4">
    <location>
        <begin position="173"/>
        <end position="194"/>
    </location>
</feature>
<comment type="function">
    <text evidence="4">Catalyzes the irreversible transfer of a propylamine group from the amino donor S-adenosylmethioninamine (decarboxy-AdoMet) to putrescine (1,4-diaminobutane) to yield spermidine.</text>
</comment>
<sequence>MKKPAQPPPASIIKLVLVLSMIFMGACGLVYEYVLSVLGNYLMGTSYEEIFIIIGVMMFAMGIGSLVQRIVAGNLFEKFLLLEVLLGLLGGFSATIVYMLFAVTPAYKVILYCIALSIGVMIGMEIPLLIRINQEYSESLRVNLSEILCMDYIGSLIGALLFTYVLLTHFTLAKISFVLGLTNILIGLVSLFVFRYFLDRFGLLLLVTLVSLGSICFGFYKSADWSRWAEQKYYNDPIVFSETTPYQHLTLTKGRREINFFINGHLQFSSSDEYIYHELLVFPPLVLSATAEKILILGGGDGLALREVLKFPSVRRVDLVDLDPGVIALASHQPDLIHLNQASFSDARVRIHGSTGVSLGETIEVVTRNWRSEFALDSRLEPVAEVNLYLIDADLFVRTFDDLYDCIIIDLPDPSTLELAKLYSFDFYRLLINNLKPEGFLSLQATSPFYSKNTFLSIGKTLREAGLKALPYHENVPSFGEWGWYLCWRHDLTAAQIRKKLDSITDFPTTQFLTPRLLPTCFIFPKNMLQTEKEINFNSKMNPVLWAYYRNDWKYGPD</sequence>
<keyword evidence="3 4" id="KW-0620">Polyamine biosynthesis</keyword>
<dbReference type="PROSITE" id="PS51257">
    <property type="entry name" value="PROKAR_LIPOPROTEIN"/>
    <property type="match status" value="1"/>
</dbReference>
<dbReference type="Gene3D" id="1.20.1250.20">
    <property type="entry name" value="MFS general substrate transporter like domains"/>
    <property type="match status" value="1"/>
</dbReference>
<keyword evidence="4" id="KW-1003">Cell membrane</keyword>
<dbReference type="InterPro" id="IPR030373">
    <property type="entry name" value="PABS_CS"/>
</dbReference>
<dbReference type="InterPro" id="IPR001045">
    <property type="entry name" value="Spermi_synthase"/>
</dbReference>
<evidence type="ECO:0000313" key="7">
    <source>
        <dbReference type="EMBL" id="MFC1850693.1"/>
    </source>
</evidence>